<reference evidence="1 2" key="1">
    <citation type="journal article" date="2020" name="Nat. Food">
        <title>A phased Vanilla planifolia genome enables genetic improvement of flavour and production.</title>
        <authorList>
            <person name="Hasing T."/>
            <person name="Tang H."/>
            <person name="Brym M."/>
            <person name="Khazi F."/>
            <person name="Huang T."/>
            <person name="Chambers A.H."/>
        </authorList>
    </citation>
    <scope>NUCLEOTIDE SEQUENCE [LARGE SCALE GENOMIC DNA]</scope>
    <source>
        <tissue evidence="1">Leaf</tissue>
    </source>
</reference>
<name>A0A835UWT7_VANPL</name>
<dbReference type="Proteomes" id="UP000636800">
    <property type="component" value="Chromosome 6"/>
</dbReference>
<proteinExistence type="predicted"/>
<evidence type="ECO:0000313" key="1">
    <source>
        <dbReference type="EMBL" id="KAG0476738.1"/>
    </source>
</evidence>
<dbReference type="EMBL" id="JADCNL010000006">
    <property type="protein sequence ID" value="KAG0476738.1"/>
    <property type="molecule type" value="Genomic_DNA"/>
</dbReference>
<accession>A0A835UWT7</accession>
<keyword evidence="2" id="KW-1185">Reference proteome</keyword>
<dbReference type="AlphaFoldDB" id="A0A835UWT7"/>
<evidence type="ECO:0000313" key="2">
    <source>
        <dbReference type="Proteomes" id="UP000636800"/>
    </source>
</evidence>
<sequence length="182" mass="19766">MELLGVKRVKSFGFIREHEGNRLVESIREASGSPVNLTEMIESAASATVAGAALGSRHLIRNSGMGNDRARQESPCHAKGSSKALLRDGRARRVHATGRKQGLGECVGYNEGRPVVGRSRRSGRVSLHTLRRREEDLSLNGVCLCKHGVLACCASFSLRLGVAEAKTARRVERGRGLLYFVD</sequence>
<gene>
    <name evidence="1" type="ORF">HPP92_013579</name>
</gene>
<comment type="caution">
    <text evidence="1">The sequence shown here is derived from an EMBL/GenBank/DDBJ whole genome shotgun (WGS) entry which is preliminary data.</text>
</comment>
<organism evidence="1 2">
    <name type="scientific">Vanilla planifolia</name>
    <name type="common">Vanilla</name>
    <dbReference type="NCBI Taxonomy" id="51239"/>
    <lineage>
        <taxon>Eukaryota</taxon>
        <taxon>Viridiplantae</taxon>
        <taxon>Streptophyta</taxon>
        <taxon>Embryophyta</taxon>
        <taxon>Tracheophyta</taxon>
        <taxon>Spermatophyta</taxon>
        <taxon>Magnoliopsida</taxon>
        <taxon>Liliopsida</taxon>
        <taxon>Asparagales</taxon>
        <taxon>Orchidaceae</taxon>
        <taxon>Vanilloideae</taxon>
        <taxon>Vanilleae</taxon>
        <taxon>Vanilla</taxon>
    </lineage>
</organism>
<protein>
    <submittedName>
        <fullName evidence="1">Uncharacterized protein</fullName>
    </submittedName>
</protein>
<dbReference type="OrthoDB" id="551672at2759"/>